<keyword evidence="3" id="KW-1185">Reference proteome</keyword>
<name>A0A7X1J2A1_9ACTN</name>
<dbReference type="Gene3D" id="3.90.25.10">
    <property type="entry name" value="UDP-galactose 4-epimerase, domain 1"/>
    <property type="match status" value="1"/>
</dbReference>
<dbReference type="PANTHER" id="PTHR43162">
    <property type="match status" value="1"/>
</dbReference>
<dbReference type="InterPro" id="IPR051604">
    <property type="entry name" value="Ergot_Alk_Oxidoreductase"/>
</dbReference>
<dbReference type="AlphaFoldDB" id="A0A7X1J2A1"/>
<evidence type="ECO:0000313" key="3">
    <source>
        <dbReference type="Proteomes" id="UP000584670"/>
    </source>
</evidence>
<organism evidence="2 3">
    <name type="scientific">Streptomyces cupreus</name>
    <dbReference type="NCBI Taxonomy" id="2759956"/>
    <lineage>
        <taxon>Bacteria</taxon>
        <taxon>Bacillati</taxon>
        <taxon>Actinomycetota</taxon>
        <taxon>Actinomycetes</taxon>
        <taxon>Kitasatosporales</taxon>
        <taxon>Streptomycetaceae</taxon>
        <taxon>Streptomyces</taxon>
    </lineage>
</organism>
<dbReference type="Gene3D" id="3.40.50.720">
    <property type="entry name" value="NAD(P)-binding Rossmann-like Domain"/>
    <property type="match status" value="1"/>
</dbReference>
<accession>A0A7X1J2A1</accession>
<proteinExistence type="predicted"/>
<dbReference type="RefSeq" id="WP_186282715.1">
    <property type="nucleotide sequence ID" value="NZ_JACMSF010000013.1"/>
</dbReference>
<dbReference type="SUPFAM" id="SSF51735">
    <property type="entry name" value="NAD(P)-binding Rossmann-fold domains"/>
    <property type="match status" value="1"/>
</dbReference>
<dbReference type="Proteomes" id="UP000584670">
    <property type="component" value="Unassembled WGS sequence"/>
</dbReference>
<sequence>MIVVTGATGNVGRPLVRALVEAGERVTAVSRRSPAGEDVPADVRHQQADLADPASLKPALDGASTLFLLTSGDFMGAGGDLGAVMEVVRAAGVRRVVLLSSQGVGTGHLPAMLEDAVKASGVEWTMLRPSGFHSNALQWAEPIRTRREVAAPFGDVALPTVDPVDVAAAAAVALRGEGHGGKVYELTGPAPVSPRQQATTIQAALGEPVRFVELTREQARAHMVGFMPEPVVETTLDMLGNPPEALKRVSPDAERLLGRRPHDFAEWAARHVEAFT</sequence>
<dbReference type="EMBL" id="JACMSF010000013">
    <property type="protein sequence ID" value="MBC2902806.1"/>
    <property type="molecule type" value="Genomic_DNA"/>
</dbReference>
<dbReference type="PANTHER" id="PTHR43162:SF1">
    <property type="entry name" value="PRESTALK A DIFFERENTIATION PROTEIN A"/>
    <property type="match status" value="1"/>
</dbReference>
<evidence type="ECO:0000259" key="1">
    <source>
        <dbReference type="Pfam" id="PF13460"/>
    </source>
</evidence>
<evidence type="ECO:0000313" key="2">
    <source>
        <dbReference type="EMBL" id="MBC2902806.1"/>
    </source>
</evidence>
<dbReference type="InterPro" id="IPR016040">
    <property type="entry name" value="NAD(P)-bd_dom"/>
</dbReference>
<protein>
    <submittedName>
        <fullName evidence="2">NAD(P)H-binding protein</fullName>
    </submittedName>
</protein>
<comment type="caution">
    <text evidence="2">The sequence shown here is derived from an EMBL/GenBank/DDBJ whole genome shotgun (WGS) entry which is preliminary data.</text>
</comment>
<gene>
    <name evidence="2" type="ORF">H4N64_14550</name>
</gene>
<reference evidence="2 3" key="1">
    <citation type="submission" date="2020-08" db="EMBL/GenBank/DDBJ databases">
        <title>Streptomyces sp. PSKA01 genome sequencing and assembly.</title>
        <authorList>
            <person name="Mandal S."/>
            <person name="Maiti P.K."/>
            <person name="Das P."/>
        </authorList>
    </citation>
    <scope>NUCLEOTIDE SEQUENCE [LARGE SCALE GENOMIC DNA]</scope>
    <source>
        <strain evidence="2 3">PSKA01</strain>
    </source>
</reference>
<dbReference type="Pfam" id="PF13460">
    <property type="entry name" value="NAD_binding_10"/>
    <property type="match status" value="1"/>
</dbReference>
<feature type="domain" description="NAD(P)-binding" evidence="1">
    <location>
        <begin position="6"/>
        <end position="172"/>
    </location>
</feature>
<dbReference type="InterPro" id="IPR036291">
    <property type="entry name" value="NAD(P)-bd_dom_sf"/>
</dbReference>